<dbReference type="GeneID" id="19950531"/>
<feature type="region of interest" description="Disordered" evidence="1">
    <location>
        <begin position="1437"/>
        <end position="1490"/>
    </location>
</feature>
<name>T0RR12_SAPDV</name>
<feature type="region of interest" description="Disordered" evidence="1">
    <location>
        <begin position="963"/>
        <end position="1037"/>
    </location>
</feature>
<evidence type="ECO:0000313" key="3">
    <source>
        <dbReference type="Proteomes" id="UP000030762"/>
    </source>
</evidence>
<dbReference type="VEuPathDB" id="FungiDB:SDRG_09804"/>
<sequence>MEDAPTISAIKDIDDIFGESSAALTAPLDASVDLLQGDLGPSTATWDSVAPSAAAPDAFGAPATDATTGRLSWGDDLVEFMSTGSSHAAPVAAPARESMWDDFLGLSQPAATTVAPVTHDLNFSDDLREFWVHSPRAQPPATASYDFIALDSPAPAGPDPFAADASSQGILLPSASSSFPSQPEYAPSVMAPSAFEIPSPVHNESAIEATFVVSDSPAAADETTELSFAATLNVPMDCDFQDGAAPDETTNVGIETDEQDSSEIDVATAASDDNASTMIGNDVDGFLEAATYSDASVVTADCAPCDDSALASAPVIGEDVGGFLDDDEETDTATSVLDAPAAVAVGDDVAAVPPTPLTMDDKDSTVIDDAVVSKESINALSSDSTGVDLVEEHTLHDQVPDHDAAHHDTDGAAPLEPAATADEVHYDDATHDSTDDNQVPEPTLTTALEPEEVSSLRCDDENISAPTHLVDATAGQFSIDDDEEAGVVVQVAVEEAEVIEAADVIEAAEVIDDGVGVPTMTTASVDTAAFATAEDDTISTTSTAMSVDAGAPTTATDDETTVLPTDDAGTLGYNDNVSNFATEDSHSVYQDLVSPVSQVVSHLDAYEDVGLSDDDGYVAFSEPSSPDRFAAVSNVSSPAGHSFFSFMNPADNDATETLTSEAGDDVSNMATEDSRSVYQDLVSPASERELDDPMMMVAPSPSASTVEFTVTSSVDDDDEETTTDWTASNSDQTLSVGSPAAHHEALDAAFATSTTASAPSDDDLVAEKTATDDWAARASTPDAALDAAALNDDTTPGVNTAGATSDAGEVPIFAEPVAPAVDEPIEAPEDYTNSTVEAPIVVASPSEWVDSSAADFSVAGDTDFSVAADTDVSTFVNDTTVISFEAFTASSWQQSTTEVQQEDDTAVFSIDDAVSPVASNPWLEQNAPVDDAPSSTSPHSASGNDVAAFETESTTVVADNTFSTHDDDVGGTSNPWLQEPVPDETATNPWLSAADTDRAPHDSTLDDGNPWLQSSPPPAQPTNPWLTTTTKNDDDDDGFENLWATAPAVPALSAAASNPWFTAPAAPTPVVATTGSNPWLPSTPAVPSSTSTDSCAWSPPAPADLGNTAPWTERAAVVRTVATNATSSWLSAGAAKVQQETPVDDDFGDFVAVEKAPANEWATSAPANDGGWGAQSSAWAGNDDDDDDAFGDFGEQADDDFASFEAPATSAGFASSFDSFAPPAATPPVATAEALFAAAFPVPAATPTESLSMLTTQDVLGSIDFESTQKPVVCSALLDPLTASLRSTHIVIDSNTTRDHDVAFGLKQAKFALTQKVQEAVVRHGLFLEHSPAYAAHQAQLCSNDKTVILDGLHSLQAALFADAATKAMLSIAEQAALSAQASIAEQSKDASKGSSLTRQFLNWSKPDTAADDSKAALRVLTPTGASISKLQRTSFATTASASGDGDRHSGSEAEWETASDGGTDEAGPRMTRTASGSLVPAPTSSSSGLMKKFSSKLGFSGLRTGWSKPSTKTSTLTLRRKGDKATRTLELQLESISGGFDEIKWKCALFLFDADEVASTAPSQIQVFSSSGAILSSKTDKGAVQKLFKDKASVWTIDIGASRESTEE</sequence>
<dbReference type="RefSeq" id="XP_008613978.1">
    <property type="nucleotide sequence ID" value="XM_008615756.1"/>
</dbReference>
<organism evidence="2 3">
    <name type="scientific">Saprolegnia diclina (strain VS20)</name>
    <dbReference type="NCBI Taxonomy" id="1156394"/>
    <lineage>
        <taxon>Eukaryota</taxon>
        <taxon>Sar</taxon>
        <taxon>Stramenopiles</taxon>
        <taxon>Oomycota</taxon>
        <taxon>Saprolegniomycetes</taxon>
        <taxon>Saprolegniales</taxon>
        <taxon>Saprolegniaceae</taxon>
        <taxon>Saprolegnia</taxon>
    </lineage>
</organism>
<dbReference type="EMBL" id="JH767163">
    <property type="protein sequence ID" value="EQC32477.1"/>
    <property type="molecule type" value="Genomic_DNA"/>
</dbReference>
<dbReference type="OMA" id="PANEWAT"/>
<feature type="region of interest" description="Disordered" evidence="1">
    <location>
        <begin position="654"/>
        <end position="673"/>
    </location>
</feature>
<feature type="compositionally biased region" description="Polar residues" evidence="1">
    <location>
        <begin position="933"/>
        <end position="943"/>
    </location>
</feature>
<dbReference type="STRING" id="1156394.T0RR12"/>
<feature type="region of interest" description="Disordered" evidence="1">
    <location>
        <begin position="711"/>
        <end position="740"/>
    </location>
</feature>
<dbReference type="Proteomes" id="UP000030762">
    <property type="component" value="Unassembled WGS sequence"/>
</dbReference>
<evidence type="ECO:0000313" key="2">
    <source>
        <dbReference type="EMBL" id="EQC32477.1"/>
    </source>
</evidence>
<dbReference type="InParanoid" id="T0RR12"/>
<feature type="compositionally biased region" description="Basic and acidic residues" evidence="1">
    <location>
        <begin position="995"/>
        <end position="1004"/>
    </location>
</feature>
<dbReference type="OrthoDB" id="128928at2759"/>
<feature type="region of interest" description="Disordered" evidence="1">
    <location>
        <begin position="1083"/>
        <end position="1108"/>
    </location>
</feature>
<dbReference type="eggNOG" id="ENOG502S0KG">
    <property type="taxonomic scope" value="Eukaryota"/>
</dbReference>
<feature type="region of interest" description="Disordered" evidence="1">
    <location>
        <begin position="1161"/>
        <end position="1196"/>
    </location>
</feature>
<feature type="compositionally biased region" description="Acidic residues" evidence="1">
    <location>
        <begin position="1182"/>
        <end position="1196"/>
    </location>
</feature>
<keyword evidence="3" id="KW-1185">Reference proteome</keyword>
<feature type="region of interest" description="Disordered" evidence="1">
    <location>
        <begin position="923"/>
        <end position="945"/>
    </location>
</feature>
<feature type="compositionally biased region" description="Polar residues" evidence="1">
    <location>
        <begin position="725"/>
        <end position="736"/>
    </location>
</feature>
<feature type="compositionally biased region" description="Low complexity" evidence="1">
    <location>
        <begin position="1083"/>
        <end position="1094"/>
    </location>
</feature>
<proteinExistence type="predicted"/>
<accession>T0RR12</accession>
<protein>
    <submittedName>
        <fullName evidence="2">Uncharacterized protein</fullName>
    </submittedName>
</protein>
<gene>
    <name evidence="2" type="ORF">SDRG_09804</name>
</gene>
<reference evidence="2 3" key="1">
    <citation type="submission" date="2012-04" db="EMBL/GenBank/DDBJ databases">
        <title>The Genome Sequence of Saprolegnia declina VS20.</title>
        <authorList>
            <consortium name="The Broad Institute Genome Sequencing Platform"/>
            <person name="Russ C."/>
            <person name="Nusbaum C."/>
            <person name="Tyler B."/>
            <person name="van West P."/>
            <person name="Dieguez-Uribeondo J."/>
            <person name="de Bruijn I."/>
            <person name="Tripathy S."/>
            <person name="Jiang R."/>
            <person name="Young S.K."/>
            <person name="Zeng Q."/>
            <person name="Gargeya S."/>
            <person name="Fitzgerald M."/>
            <person name="Haas B."/>
            <person name="Abouelleil A."/>
            <person name="Alvarado L."/>
            <person name="Arachchi H.M."/>
            <person name="Berlin A."/>
            <person name="Chapman S.B."/>
            <person name="Goldberg J."/>
            <person name="Griggs A."/>
            <person name="Gujja S."/>
            <person name="Hansen M."/>
            <person name="Howarth C."/>
            <person name="Imamovic A."/>
            <person name="Larimer J."/>
            <person name="McCowen C."/>
            <person name="Montmayeur A."/>
            <person name="Murphy C."/>
            <person name="Neiman D."/>
            <person name="Pearson M."/>
            <person name="Priest M."/>
            <person name="Roberts A."/>
            <person name="Saif S."/>
            <person name="Shea T."/>
            <person name="Sisk P."/>
            <person name="Sykes S."/>
            <person name="Wortman J."/>
            <person name="Nusbaum C."/>
            <person name="Birren B."/>
        </authorList>
    </citation>
    <scope>NUCLEOTIDE SEQUENCE [LARGE SCALE GENOMIC DNA]</scope>
    <source>
        <strain evidence="2 3">VS20</strain>
    </source>
</reference>
<evidence type="ECO:0000256" key="1">
    <source>
        <dbReference type="SAM" id="MobiDB-lite"/>
    </source>
</evidence>